<dbReference type="Pfam" id="PF13361">
    <property type="entry name" value="UvrD_C"/>
    <property type="match status" value="1"/>
</dbReference>
<gene>
    <name evidence="18" type="primary">addA</name>
    <name evidence="18" type="ORF">GCM10022404_06790</name>
</gene>
<proteinExistence type="predicted"/>
<evidence type="ECO:0000256" key="15">
    <source>
        <dbReference type="PROSITE-ProRule" id="PRU00560"/>
    </source>
</evidence>
<evidence type="ECO:0000259" key="17">
    <source>
        <dbReference type="PROSITE" id="PS51217"/>
    </source>
</evidence>
<evidence type="ECO:0000256" key="11">
    <source>
        <dbReference type="ARBA" id="ARBA00034617"/>
    </source>
</evidence>
<evidence type="ECO:0000256" key="2">
    <source>
        <dbReference type="ARBA" id="ARBA00022741"/>
    </source>
</evidence>
<evidence type="ECO:0000313" key="18">
    <source>
        <dbReference type="EMBL" id="GAA3858634.1"/>
    </source>
</evidence>
<dbReference type="InterPro" id="IPR014151">
    <property type="entry name" value="DNA_helicase_AddA"/>
</dbReference>
<comment type="caution">
    <text evidence="18">The sequence shown here is derived from an EMBL/GenBank/DDBJ whole genome shotgun (WGS) entry which is preliminary data.</text>
</comment>
<dbReference type="Pfam" id="PF00580">
    <property type="entry name" value="UvrD-helicase"/>
    <property type="match status" value="1"/>
</dbReference>
<dbReference type="InterPro" id="IPR038726">
    <property type="entry name" value="PDDEXK_AddAB-type"/>
</dbReference>
<keyword evidence="6" id="KW-0269">Exonuclease</keyword>
<evidence type="ECO:0000256" key="13">
    <source>
        <dbReference type="ARBA" id="ARBA00034923"/>
    </source>
</evidence>
<dbReference type="InterPro" id="IPR011335">
    <property type="entry name" value="Restrct_endonuc-II-like"/>
</dbReference>
<sequence>MSRNHPASLRQLAASAPTSSTWLSANAGSGKTKVLTDRVARLLLDGVPPEKILCLTFTKAAAAEMQNRLFVTLGEWAMLGDADLRDKLEGFVDGAALDEARLDQARTLFACAVETPGGLKIQTIHSFCSALLRRFPLEAGVSPQFREMDAMMTRRLVDETLDEMARGAERDAIDAVAVHLGGGDPYALCNAVIAEREAFGAPVSGDEIRSWFGLPQGYGEVDILASVFRGGEGEMLREAAGVFATSAAKTDVANGDLLRDWAGREPSMSLLGAMMPKLVFDGTSKTAPFQTKFGRGFPNKKIAEAAAEPLGDLEDFMLRVEEARESLLAFQDAQKTMALHKFAQGFLPRFLEKKAALGVLDFDDMIVKTRDLIATSSVAEWVLYRLDGGINHILVDEAQDTSPDQWKVVEHLAAEFTAGKGAREDEKRTLFVVGDRKQSIYSFQGAAPDAFDDMKALFSERFSGAGEPFQDLALEHSFRSSQAILSVTDAVFEACGGTGVGPMFHEAFFEATPGRVDLWDSIEAVKPEKGESDWEFAPDQVGDEHHTSQLARRVADFVAEVLETGSVPRKRESESTAVAPGDILILVRKRSGLFAPLLRALKAHPKGIPVAGADRMDLSDELAVQDIKSLLAFLSLQDDDLALAEVLRSPLFGWSEQDLYTLAHERRAVSLWQELRAQRGDWPDTMAVIDDLRMQADYLRPYELIQRALIRHGGRRKFVARLGGECEDGIDALLQQAQVYERTETPSLTGFVSWLETQDIEIKRVLDEGSNLVRVMTVHGAKGLEAPIVILPDTMRDTRESKDDFVDLDEGKIAWRTSKAERSEALAQATAKIAAQDEEEENRLLYVAMTRAKNWLVVGGAGDKEKHWYEQVRVGLEAVGAAPHEFGFCGGLRHSFGDWPARRGGEVPEAGSSAGLEPWCRDVVAAVTVPKEVVLSPSDLGGAKALAGEIGGEAGEDAEAAMRRGRQIHLLIEHLPAHRRDTWGAVARHVLAMAEEPALGDELESLLPEVTRVIDARYEWPVFGAGGLAEVPFSARIDALGGALRGAMVSGIIDRLIVTETCVRIVDYKSNRVVPDRVEDIPLGILRQLGAYAEACRLIFPGRAIETAVLWTATAELCPVPLDIVMSALAQPTTS</sequence>
<dbReference type="Gene3D" id="1.10.486.10">
    <property type="entry name" value="PCRA, domain 4"/>
    <property type="match status" value="1"/>
</dbReference>
<evidence type="ECO:0000256" key="9">
    <source>
        <dbReference type="ARBA" id="ARBA00023204"/>
    </source>
</evidence>
<dbReference type="SUPFAM" id="SSF52980">
    <property type="entry name" value="Restriction endonuclease-like"/>
    <property type="match status" value="1"/>
</dbReference>
<dbReference type="PANTHER" id="PTHR11070">
    <property type="entry name" value="UVRD / RECB / PCRA DNA HELICASE FAMILY MEMBER"/>
    <property type="match status" value="1"/>
</dbReference>
<keyword evidence="9" id="KW-0234">DNA repair</keyword>
<feature type="binding site" evidence="15">
    <location>
        <begin position="25"/>
        <end position="32"/>
    </location>
    <ligand>
        <name>ATP</name>
        <dbReference type="ChEBI" id="CHEBI:30616"/>
    </ligand>
</feature>
<dbReference type="NCBIfam" id="TIGR02784">
    <property type="entry name" value="addA_alphas"/>
    <property type="match status" value="1"/>
</dbReference>
<organism evidence="18 19">
    <name type="scientific">Celeribacter arenosi</name>
    <dbReference type="NCBI Taxonomy" id="792649"/>
    <lineage>
        <taxon>Bacteria</taxon>
        <taxon>Pseudomonadati</taxon>
        <taxon>Pseudomonadota</taxon>
        <taxon>Alphaproteobacteria</taxon>
        <taxon>Rhodobacterales</taxon>
        <taxon>Roseobacteraceae</taxon>
        <taxon>Celeribacter</taxon>
    </lineage>
</organism>
<keyword evidence="19" id="KW-1185">Reference proteome</keyword>
<evidence type="ECO:0000259" key="16">
    <source>
        <dbReference type="PROSITE" id="PS51198"/>
    </source>
</evidence>
<keyword evidence="4 15" id="KW-0378">Hydrolase</keyword>
<keyword evidence="7 15" id="KW-0067">ATP-binding</keyword>
<evidence type="ECO:0000256" key="8">
    <source>
        <dbReference type="ARBA" id="ARBA00023125"/>
    </source>
</evidence>
<dbReference type="PANTHER" id="PTHR11070:SF2">
    <property type="entry name" value="ATP-DEPENDENT DNA HELICASE SRS2"/>
    <property type="match status" value="1"/>
</dbReference>
<dbReference type="EC" id="5.6.2.4" evidence="12"/>
<evidence type="ECO:0000256" key="5">
    <source>
        <dbReference type="ARBA" id="ARBA00022806"/>
    </source>
</evidence>
<protein>
    <recommendedName>
        <fullName evidence="12">DNA 3'-5' helicase</fullName>
        <ecNumber evidence="12">5.6.2.4</ecNumber>
    </recommendedName>
    <alternativeName>
        <fullName evidence="13">DNA 3'-5' helicase II</fullName>
    </alternativeName>
</protein>
<evidence type="ECO:0000256" key="7">
    <source>
        <dbReference type="ARBA" id="ARBA00022840"/>
    </source>
</evidence>
<keyword evidence="2 15" id="KW-0547">Nucleotide-binding</keyword>
<evidence type="ECO:0000256" key="3">
    <source>
        <dbReference type="ARBA" id="ARBA00022763"/>
    </source>
</evidence>
<comment type="catalytic activity">
    <reaction evidence="11">
        <text>Couples ATP hydrolysis with the unwinding of duplex DNA by translocating in the 3'-5' direction.</text>
        <dbReference type="EC" id="5.6.2.4"/>
    </reaction>
</comment>
<dbReference type="InterPro" id="IPR011604">
    <property type="entry name" value="PDDEXK-like_dom_sf"/>
</dbReference>
<dbReference type="Gene3D" id="3.40.50.300">
    <property type="entry name" value="P-loop containing nucleotide triphosphate hydrolases"/>
    <property type="match status" value="4"/>
</dbReference>
<evidence type="ECO:0000313" key="19">
    <source>
        <dbReference type="Proteomes" id="UP001399917"/>
    </source>
</evidence>
<dbReference type="Pfam" id="PF12705">
    <property type="entry name" value="PDDEXK_1"/>
    <property type="match status" value="1"/>
</dbReference>
<dbReference type="InterPro" id="IPR014016">
    <property type="entry name" value="UvrD-like_ATP-bd"/>
</dbReference>
<keyword evidence="10" id="KW-0413">Isomerase</keyword>
<evidence type="ECO:0000256" key="12">
    <source>
        <dbReference type="ARBA" id="ARBA00034808"/>
    </source>
</evidence>
<evidence type="ECO:0000256" key="6">
    <source>
        <dbReference type="ARBA" id="ARBA00022839"/>
    </source>
</evidence>
<evidence type="ECO:0000256" key="14">
    <source>
        <dbReference type="ARBA" id="ARBA00048988"/>
    </source>
</evidence>
<dbReference type="InterPro" id="IPR014017">
    <property type="entry name" value="DNA_helicase_UvrD-like_C"/>
</dbReference>
<reference evidence="19" key="1">
    <citation type="journal article" date="2019" name="Int. J. Syst. Evol. Microbiol.">
        <title>The Global Catalogue of Microorganisms (GCM) 10K type strain sequencing project: providing services to taxonomists for standard genome sequencing and annotation.</title>
        <authorList>
            <consortium name="The Broad Institute Genomics Platform"/>
            <consortium name="The Broad Institute Genome Sequencing Center for Infectious Disease"/>
            <person name="Wu L."/>
            <person name="Ma J."/>
        </authorList>
    </citation>
    <scope>NUCLEOTIDE SEQUENCE [LARGE SCALE GENOMIC DNA]</scope>
    <source>
        <strain evidence="19">JCM 17190</strain>
    </source>
</reference>
<keyword evidence="1" id="KW-0540">Nuclease</keyword>
<dbReference type="InterPro" id="IPR000212">
    <property type="entry name" value="DNA_helicase_UvrD/REP"/>
</dbReference>
<dbReference type="PROSITE" id="PS51198">
    <property type="entry name" value="UVRD_HELICASE_ATP_BIND"/>
    <property type="match status" value="1"/>
</dbReference>
<dbReference type="EMBL" id="BAABDF010000003">
    <property type="protein sequence ID" value="GAA3858634.1"/>
    <property type="molecule type" value="Genomic_DNA"/>
</dbReference>
<dbReference type="Gene3D" id="3.90.320.10">
    <property type="match status" value="1"/>
</dbReference>
<accession>A0ABP7JZL1</accession>
<dbReference type="SUPFAM" id="SSF52540">
    <property type="entry name" value="P-loop containing nucleoside triphosphate hydrolases"/>
    <property type="match status" value="1"/>
</dbReference>
<evidence type="ECO:0000256" key="1">
    <source>
        <dbReference type="ARBA" id="ARBA00022722"/>
    </source>
</evidence>
<feature type="domain" description="UvrD-like helicase C-terminal" evidence="17">
    <location>
        <begin position="501"/>
        <end position="783"/>
    </location>
</feature>
<feature type="domain" description="UvrD-like helicase ATP-binding" evidence="16">
    <location>
        <begin position="4"/>
        <end position="481"/>
    </location>
</feature>
<comment type="catalytic activity">
    <reaction evidence="14">
        <text>ATP + H2O = ADP + phosphate + H(+)</text>
        <dbReference type="Rhea" id="RHEA:13065"/>
        <dbReference type="ChEBI" id="CHEBI:15377"/>
        <dbReference type="ChEBI" id="CHEBI:15378"/>
        <dbReference type="ChEBI" id="CHEBI:30616"/>
        <dbReference type="ChEBI" id="CHEBI:43474"/>
        <dbReference type="ChEBI" id="CHEBI:456216"/>
        <dbReference type="EC" id="5.6.2.4"/>
    </reaction>
</comment>
<dbReference type="GO" id="GO:0004386">
    <property type="term" value="F:helicase activity"/>
    <property type="evidence" value="ECO:0007669"/>
    <property type="project" value="UniProtKB-KW"/>
</dbReference>
<dbReference type="Proteomes" id="UP001399917">
    <property type="component" value="Unassembled WGS sequence"/>
</dbReference>
<keyword evidence="8" id="KW-0238">DNA-binding</keyword>
<keyword evidence="3" id="KW-0227">DNA damage</keyword>
<dbReference type="RefSeq" id="WP_344843482.1">
    <property type="nucleotide sequence ID" value="NZ_BAABDF010000003.1"/>
</dbReference>
<evidence type="ECO:0000256" key="10">
    <source>
        <dbReference type="ARBA" id="ARBA00023235"/>
    </source>
</evidence>
<dbReference type="PROSITE" id="PS51217">
    <property type="entry name" value="UVRD_HELICASE_CTER"/>
    <property type="match status" value="1"/>
</dbReference>
<evidence type="ECO:0000256" key="4">
    <source>
        <dbReference type="ARBA" id="ARBA00022801"/>
    </source>
</evidence>
<dbReference type="InterPro" id="IPR027417">
    <property type="entry name" value="P-loop_NTPase"/>
</dbReference>
<name>A0ABP7JZL1_9RHOB</name>
<keyword evidence="5 15" id="KW-0347">Helicase</keyword>